<evidence type="ECO:0000313" key="3">
    <source>
        <dbReference type="EMBL" id="MEZ8091672.1"/>
    </source>
</evidence>
<keyword evidence="4" id="KW-1185">Reference proteome</keyword>
<dbReference type="Proteomes" id="UP001569177">
    <property type="component" value="Unassembled WGS sequence"/>
</dbReference>
<feature type="compositionally biased region" description="Low complexity" evidence="1">
    <location>
        <begin position="124"/>
        <end position="139"/>
    </location>
</feature>
<feature type="domain" description="Cadherin-like" evidence="2">
    <location>
        <begin position="410"/>
        <end position="503"/>
    </location>
</feature>
<organism evidence="3 4">
    <name type="scientific">Vibrio kanaloae</name>
    <dbReference type="NCBI Taxonomy" id="170673"/>
    <lineage>
        <taxon>Bacteria</taxon>
        <taxon>Pseudomonadati</taxon>
        <taxon>Pseudomonadota</taxon>
        <taxon>Gammaproteobacteria</taxon>
        <taxon>Vibrionales</taxon>
        <taxon>Vibrionaceae</taxon>
        <taxon>Vibrio</taxon>
    </lineage>
</organism>
<protein>
    <submittedName>
        <fullName evidence="3">Tandem-95 repeat protein</fullName>
    </submittedName>
</protein>
<dbReference type="Pfam" id="PF17892">
    <property type="entry name" value="Cadherin_5"/>
    <property type="match status" value="8"/>
</dbReference>
<comment type="caution">
    <text evidence="3">The sequence shown here is derived from an EMBL/GenBank/DDBJ whole genome shotgun (WGS) entry which is preliminary data.</text>
</comment>
<evidence type="ECO:0000313" key="4">
    <source>
        <dbReference type="Proteomes" id="UP001569177"/>
    </source>
</evidence>
<feature type="domain" description="Cadherin-like" evidence="2">
    <location>
        <begin position="792"/>
        <end position="885"/>
    </location>
</feature>
<dbReference type="InterPro" id="IPR041690">
    <property type="entry name" value="Cadherin_5"/>
</dbReference>
<proteinExistence type="predicted"/>
<evidence type="ECO:0000259" key="2">
    <source>
        <dbReference type="Pfam" id="PF17892"/>
    </source>
</evidence>
<feature type="domain" description="Cadherin-like" evidence="2">
    <location>
        <begin position="505"/>
        <end position="598"/>
    </location>
</feature>
<name>A0ABV4LIK3_9VIBR</name>
<feature type="compositionally biased region" description="Low complexity" evidence="1">
    <location>
        <begin position="101"/>
        <end position="115"/>
    </location>
</feature>
<feature type="domain" description="Cadherin-like" evidence="2">
    <location>
        <begin position="887"/>
        <end position="980"/>
    </location>
</feature>
<feature type="compositionally biased region" description="Acidic residues" evidence="1">
    <location>
        <begin position="163"/>
        <end position="175"/>
    </location>
</feature>
<feature type="region of interest" description="Disordered" evidence="1">
    <location>
        <begin position="1"/>
        <end position="177"/>
    </location>
</feature>
<feature type="non-terminal residue" evidence="3">
    <location>
        <position position="983"/>
    </location>
</feature>
<feature type="compositionally biased region" description="Low complexity" evidence="1">
    <location>
        <begin position="1"/>
        <end position="12"/>
    </location>
</feature>
<feature type="compositionally biased region" description="Acidic residues" evidence="1">
    <location>
        <begin position="83"/>
        <end position="95"/>
    </location>
</feature>
<feature type="domain" description="Cadherin-like" evidence="2">
    <location>
        <begin position="219"/>
        <end position="311"/>
    </location>
</feature>
<reference evidence="3 4" key="1">
    <citation type="submission" date="2024-06" db="EMBL/GenBank/DDBJ databases">
        <authorList>
            <person name="Steensen K."/>
            <person name="Seneca J."/>
            <person name="Bartlau N."/>
            <person name="Yu A.X."/>
            <person name="Polz M.F."/>
        </authorList>
    </citation>
    <scope>NUCLEOTIDE SEQUENCE [LARGE SCALE GENOMIC DNA]</scope>
    <source>
        <strain evidence="3 4">5S240</strain>
    </source>
</reference>
<evidence type="ECO:0000256" key="1">
    <source>
        <dbReference type="SAM" id="MobiDB-lite"/>
    </source>
</evidence>
<accession>A0ABV4LIK3</accession>
<dbReference type="EMBL" id="JBGOOJ010000018">
    <property type="protein sequence ID" value="MEZ8091672.1"/>
    <property type="molecule type" value="Genomic_DNA"/>
</dbReference>
<feature type="compositionally biased region" description="Low complexity" evidence="1">
    <location>
        <begin position="32"/>
        <end position="48"/>
    </location>
</feature>
<feature type="compositionally biased region" description="Polar residues" evidence="1">
    <location>
        <begin position="18"/>
        <end position="31"/>
    </location>
</feature>
<gene>
    <name evidence="3" type="ORF">ACED24_16550</name>
</gene>
<dbReference type="NCBIfam" id="NF012211">
    <property type="entry name" value="tand_rpt_95"/>
    <property type="match status" value="8"/>
</dbReference>
<sequence>MAGENNQNNQNEDLNDAVEQTDTNDAGTPSLQQNQQNQQNTIATTIATGAENTDAADEVNQALEDNPSGAGNEEEASASGGAAEEETPESDEGSDDAQSNVVGGAASDASSDDASGSGGGSGAGAQAVGGENAAASEGGSDAEGNEDQGQAARTSAAPSAEASESDEQQTGDDLDSQTVEETFAVDVEASDEETISEVEDDFDSETVNETFKIKVESENDAPEAEQNLAYIMDEDGSITFTQEQLLEYASDVDGDELVASNVQVGADATVQENGDGTFTVVPSTDFNGELDLTFDISDGQETISSAIDLTVRPINDAPVPEDKTFEIEEDGTLIFTDADLLTGATDIEGDNLTVEGVTYDGGDGILTDNGNGTYTFAPNENFNGDVNFGFEVSDGTDTVSANIDVSVTAVDDAPVSGDLAYSVDEDGSIRLSQEQLLSQASDVEGDDLTASELSVGGNATVIQNDDGSFTITPDENFNGDIDISFDISDGSNTVQASADLTVNPVNDLPVPQDQQFSVEEDGTLIFTDADLLTGATDIEGDNLTIEGVTYDGGDGILTDNGNGTYTFAPNENFNGDVNFGFDVSDGTDTVSASIDVSVTAVDDAPVLGDLAYSIDEDGSIRLSQEQLLSQASDVEGDDLTASGLTVGGDATVTQNDDGSFTITPDENFNGDIDISFDISDGSNTVQASADLTINPVNDLPVPQDQQFSVEEDGTLIFTDADLLTGATDIEGDNLTVEGVTYDGGDGILTNNGNGTYTFAPNENFNGDVNFGFDVSDGTDTVSANIDVSVTAVDDAPVSGDLAYSIDEDGSIRLSQEQLLSQASDVEGDDLTASSLTVDGDATVVANDDGSFTITPDENFNGDIDISFDISDGTNTVQATADLTVNPVNDLPVPQDQQFSVEEDGTLIFTDADLLTGATDIEGDNLTVEGVTYDGGDGILTDNGNGTYTFAPNENFNGDVNFGFDVSDGTDTVSANIDVSVTAV</sequence>
<feature type="domain" description="Cadherin-like" evidence="2">
    <location>
        <begin position="696"/>
        <end position="789"/>
    </location>
</feature>
<feature type="compositionally biased region" description="Low complexity" evidence="1">
    <location>
        <begin position="150"/>
        <end position="162"/>
    </location>
</feature>
<dbReference type="RefSeq" id="WP_371692198.1">
    <property type="nucleotide sequence ID" value="NZ_JBGOOJ010000018.1"/>
</dbReference>
<feature type="domain" description="Cadherin-like" evidence="2">
    <location>
        <begin position="315"/>
        <end position="407"/>
    </location>
</feature>
<feature type="domain" description="Cadherin-like" evidence="2">
    <location>
        <begin position="601"/>
        <end position="694"/>
    </location>
</feature>